<protein>
    <submittedName>
        <fullName evidence="1">Uncharacterized protein</fullName>
    </submittedName>
</protein>
<evidence type="ECO:0000313" key="2">
    <source>
        <dbReference type="Proteomes" id="UP000005408"/>
    </source>
</evidence>
<name>A0A8W8N3S7_MAGGI</name>
<dbReference type="EnsemblMetazoa" id="G4131.2">
    <property type="protein sequence ID" value="G4131.2:cds"/>
    <property type="gene ID" value="G4131"/>
</dbReference>
<keyword evidence="2" id="KW-1185">Reference proteome</keyword>
<organism evidence="1 2">
    <name type="scientific">Magallana gigas</name>
    <name type="common">Pacific oyster</name>
    <name type="synonym">Crassostrea gigas</name>
    <dbReference type="NCBI Taxonomy" id="29159"/>
    <lineage>
        <taxon>Eukaryota</taxon>
        <taxon>Metazoa</taxon>
        <taxon>Spiralia</taxon>
        <taxon>Lophotrochozoa</taxon>
        <taxon>Mollusca</taxon>
        <taxon>Bivalvia</taxon>
        <taxon>Autobranchia</taxon>
        <taxon>Pteriomorphia</taxon>
        <taxon>Ostreida</taxon>
        <taxon>Ostreoidea</taxon>
        <taxon>Ostreidae</taxon>
        <taxon>Magallana</taxon>
    </lineage>
</organism>
<dbReference type="AlphaFoldDB" id="A0A8W8N3S7"/>
<dbReference type="Proteomes" id="UP000005408">
    <property type="component" value="Unassembled WGS sequence"/>
</dbReference>
<reference evidence="1" key="1">
    <citation type="submission" date="2022-08" db="UniProtKB">
        <authorList>
            <consortium name="EnsemblMetazoa"/>
        </authorList>
    </citation>
    <scope>IDENTIFICATION</scope>
    <source>
        <strain evidence="1">05x7-T-G4-1.051#20</strain>
    </source>
</reference>
<accession>A0A8W8N3S7</accession>
<proteinExistence type="predicted"/>
<evidence type="ECO:0000313" key="1">
    <source>
        <dbReference type="EnsemblMetazoa" id="G4131.2:cds"/>
    </source>
</evidence>
<sequence>MELTTQDIGLLFIGLVSGASCFLTDTGGSRGHYAMYVWRTGFDPNVHGCDQTDFLDWNSKHSHCFTHTWNSPDKRQWLWNTCNLPGREISSIFLADVYHKLKAGFLANDCDSSDITLLRTTLSEGHSRVTNLKIYALFAASDIEVSERHMVPYVVWYNDNCAHTDQEKFDGVAVNNEAYAAIKCSSDLNQRTTYLDRLQEIHDGAQKQRHGRLLTHFSVSWHWGQCNGQSQPFLWRGKTSDASHHMIDIFDSIDVQVGYTTFPQINERMDLAGLNYSRLLNKPSFVTFYTDKTEPCQITFFPQTCRWSGRSESNLFSVIDQFPQNGLSGIQPCIHYFRGVYSSGGHPDWPAHSNH</sequence>